<accession>A0ABX2ZU90</accession>
<reference evidence="1 2" key="1">
    <citation type="submission" date="2016-07" db="EMBL/GenBank/DDBJ databases">
        <authorList>
            <person name="Townsley L."/>
            <person name="Shank E.A."/>
        </authorList>
    </citation>
    <scope>NUCLEOTIDE SEQUENCE [LARGE SCALE GENOMIC DNA]</scope>
    <source>
        <strain evidence="1 2">CH01</strain>
    </source>
</reference>
<name>A0ABX2ZU90_9BACI</name>
<dbReference type="RefSeq" id="WP_069032956.1">
    <property type="nucleotide sequence ID" value="NZ_MDKC01000005.1"/>
</dbReference>
<proteinExistence type="predicted"/>
<dbReference type="Proteomes" id="UP000094580">
    <property type="component" value="Unassembled WGS sequence"/>
</dbReference>
<gene>
    <name evidence="1" type="ORF">BED47_17700</name>
</gene>
<comment type="caution">
    <text evidence="1">The sequence shown here is derived from an EMBL/GenBank/DDBJ whole genome shotgun (WGS) entry which is preliminary data.</text>
</comment>
<dbReference type="EMBL" id="MDKC01000005">
    <property type="protein sequence ID" value="ODG92756.1"/>
    <property type="molecule type" value="Genomic_DNA"/>
</dbReference>
<keyword evidence="2" id="KW-1185">Reference proteome</keyword>
<sequence>MNLNVTNCNLQVDEIKFTAISSSSLFLVGDAHNISLSSIFDTPPESLIIGPFVPLSVS</sequence>
<organism evidence="1 2">
    <name type="scientific">Gottfriedia luciferensis</name>
    <dbReference type="NCBI Taxonomy" id="178774"/>
    <lineage>
        <taxon>Bacteria</taxon>
        <taxon>Bacillati</taxon>
        <taxon>Bacillota</taxon>
        <taxon>Bacilli</taxon>
        <taxon>Bacillales</taxon>
        <taxon>Bacillaceae</taxon>
        <taxon>Gottfriedia</taxon>
    </lineage>
</organism>
<evidence type="ECO:0000313" key="2">
    <source>
        <dbReference type="Proteomes" id="UP000094580"/>
    </source>
</evidence>
<evidence type="ECO:0000313" key="1">
    <source>
        <dbReference type="EMBL" id="ODG92756.1"/>
    </source>
</evidence>
<protein>
    <submittedName>
        <fullName evidence="1">Spore gernimation protein GerPD</fullName>
    </submittedName>
</protein>